<gene>
    <name evidence="2" type="ORF">QR695_05135</name>
</gene>
<keyword evidence="3" id="KW-1185">Reference proteome</keyword>
<protein>
    <submittedName>
        <fullName evidence="2">CotH kinase family protein</fullName>
    </submittedName>
</protein>
<name>A0ABT7MMH3_9BACL</name>
<dbReference type="Gene3D" id="2.60.40.10">
    <property type="entry name" value="Immunoglobulins"/>
    <property type="match status" value="1"/>
</dbReference>
<keyword evidence="2" id="KW-0418">Kinase</keyword>
<dbReference type="Proteomes" id="UP001230807">
    <property type="component" value="Unassembled WGS sequence"/>
</dbReference>
<reference evidence="2 3" key="1">
    <citation type="submission" date="2023-06" db="EMBL/GenBank/DDBJ databases">
        <title>Influencing factors and mechanism of Cr(VI) reduction by facultative anaerobic Exiguobacterium sp. PY14.</title>
        <authorList>
            <person name="Zou L."/>
        </authorList>
    </citation>
    <scope>NUCLEOTIDE SEQUENCE [LARGE SCALE GENOMIC DNA]</scope>
    <source>
        <strain evidence="2 3">PY14</strain>
    </source>
</reference>
<feature type="compositionally biased region" description="Low complexity" evidence="1">
    <location>
        <begin position="30"/>
        <end position="53"/>
    </location>
</feature>
<organism evidence="2 3">
    <name type="scientific">Exiguobacterium mexicanum</name>
    <dbReference type="NCBI Taxonomy" id="340146"/>
    <lineage>
        <taxon>Bacteria</taxon>
        <taxon>Bacillati</taxon>
        <taxon>Bacillota</taxon>
        <taxon>Bacilli</taxon>
        <taxon>Bacillales</taxon>
        <taxon>Bacillales Family XII. Incertae Sedis</taxon>
        <taxon>Exiguobacterium</taxon>
    </lineage>
</organism>
<evidence type="ECO:0000313" key="3">
    <source>
        <dbReference type="Proteomes" id="UP001230807"/>
    </source>
</evidence>
<proteinExistence type="predicted"/>
<dbReference type="InterPro" id="IPR013783">
    <property type="entry name" value="Ig-like_fold"/>
</dbReference>
<keyword evidence="2" id="KW-0808">Transferase</keyword>
<dbReference type="InterPro" id="IPR014867">
    <property type="entry name" value="Spore_coat_CotH_CotH2/3/7"/>
</dbReference>
<dbReference type="RefSeq" id="WP_286038268.1">
    <property type="nucleotide sequence ID" value="NZ_CP183077.1"/>
</dbReference>
<sequence>MKRLPYPKTTVSIICLFFVLLGLQAILKSPSTSTSTSASSTVTSPVTKSSETSFSEDKRVYASHDGNRLEHVYVTVFDQKTVPENDITLYDLNESYKQYSNLESGPKLFVHFESGDAEGPDSLNLFDDATVNATIELRGRSSRLEPQKSYKIRLQDSAGLWYGQSVLNLNKHADDRTRVRNRLAFAYYEKLDDISSLRTNFVQLHVRDMTDPSQADEFVSYGLYTHVEQLNEEALSARGLNPDGHLYKAENFEFHRYPDALKAKDDPTYDKKIFESVLKINGSDNHEELLTMLDDLNDLSKPFDEVFDTYFDEDNYLTWLGTNILFGNYDTMSTNYYLYSPLNSEKWYFMPWDFDKALGRDTERTDVMPSWQQGVQRYWGTVLHRRYLKDPDHVEALKTKMEELTRVINADNTKQLIDGFYPVVAPLVTSEPDIRFLSVEAKDYATSYRTLENITSKYHKDFIRSLENPMPIFLNYTREGKQDVFRWDASYDIQNDELRYHFELSKSPDFSTLVTEKQNMTTFSQSIPSLDPGRYYWRVTVTDAEGNTQIPFDYYRDNDRTMHWGVQQIVIPGAKP</sequence>
<dbReference type="EMBL" id="JASWER010000003">
    <property type="protein sequence ID" value="MDL5376385.1"/>
    <property type="molecule type" value="Genomic_DNA"/>
</dbReference>
<accession>A0ABT7MMH3</accession>
<dbReference type="PANTHER" id="PTHR40050">
    <property type="entry name" value="INNER SPORE COAT PROTEIN H"/>
    <property type="match status" value="1"/>
</dbReference>
<evidence type="ECO:0000313" key="2">
    <source>
        <dbReference type="EMBL" id="MDL5376385.1"/>
    </source>
</evidence>
<comment type="caution">
    <text evidence="2">The sequence shown here is derived from an EMBL/GenBank/DDBJ whole genome shotgun (WGS) entry which is preliminary data.</text>
</comment>
<evidence type="ECO:0000256" key="1">
    <source>
        <dbReference type="SAM" id="MobiDB-lite"/>
    </source>
</evidence>
<dbReference type="PANTHER" id="PTHR40050:SF1">
    <property type="entry name" value="INNER SPORE COAT PROTEIN H"/>
    <property type="match status" value="1"/>
</dbReference>
<dbReference type="GO" id="GO:0016301">
    <property type="term" value="F:kinase activity"/>
    <property type="evidence" value="ECO:0007669"/>
    <property type="project" value="UniProtKB-KW"/>
</dbReference>
<feature type="region of interest" description="Disordered" evidence="1">
    <location>
        <begin position="30"/>
        <end position="55"/>
    </location>
</feature>
<dbReference type="Pfam" id="PF08757">
    <property type="entry name" value="CotH"/>
    <property type="match status" value="1"/>
</dbReference>